<keyword evidence="1" id="KW-1133">Transmembrane helix</keyword>
<name>A0AAE0W8B9_9BIVA</name>
<dbReference type="InterPro" id="IPR011990">
    <property type="entry name" value="TPR-like_helical_dom_sf"/>
</dbReference>
<keyword evidence="3" id="KW-1185">Reference proteome</keyword>
<evidence type="ECO:0000313" key="2">
    <source>
        <dbReference type="EMBL" id="KAK3604829.1"/>
    </source>
</evidence>
<dbReference type="Proteomes" id="UP001195483">
    <property type="component" value="Unassembled WGS sequence"/>
</dbReference>
<feature type="transmembrane region" description="Helical" evidence="1">
    <location>
        <begin position="133"/>
        <end position="151"/>
    </location>
</feature>
<dbReference type="SUPFAM" id="SSF48452">
    <property type="entry name" value="TPR-like"/>
    <property type="match status" value="1"/>
</dbReference>
<comment type="caution">
    <text evidence="2">The sequence shown here is derived from an EMBL/GenBank/DDBJ whole genome shotgun (WGS) entry which is preliminary data.</text>
</comment>
<reference evidence="2" key="2">
    <citation type="journal article" date="2021" name="Genome Biol. Evol.">
        <title>Developing a high-quality reference genome for a parasitic bivalve with doubly uniparental inheritance (Bivalvia: Unionida).</title>
        <authorList>
            <person name="Smith C.H."/>
        </authorList>
    </citation>
    <scope>NUCLEOTIDE SEQUENCE</scope>
    <source>
        <strain evidence="2">CHS0354</strain>
        <tissue evidence="2">Mantle</tissue>
    </source>
</reference>
<keyword evidence="1" id="KW-0472">Membrane</keyword>
<organism evidence="2 3">
    <name type="scientific">Potamilus streckersoni</name>
    <dbReference type="NCBI Taxonomy" id="2493646"/>
    <lineage>
        <taxon>Eukaryota</taxon>
        <taxon>Metazoa</taxon>
        <taxon>Spiralia</taxon>
        <taxon>Lophotrochozoa</taxon>
        <taxon>Mollusca</taxon>
        <taxon>Bivalvia</taxon>
        <taxon>Autobranchia</taxon>
        <taxon>Heteroconchia</taxon>
        <taxon>Palaeoheterodonta</taxon>
        <taxon>Unionida</taxon>
        <taxon>Unionoidea</taxon>
        <taxon>Unionidae</taxon>
        <taxon>Ambleminae</taxon>
        <taxon>Lampsilini</taxon>
        <taxon>Potamilus</taxon>
    </lineage>
</organism>
<proteinExistence type="predicted"/>
<reference evidence="2" key="1">
    <citation type="journal article" date="2021" name="Genome Biol. Evol.">
        <title>A High-Quality Reference Genome for a Parasitic Bivalve with Doubly Uniparental Inheritance (Bivalvia: Unionida).</title>
        <authorList>
            <person name="Smith C.H."/>
        </authorList>
    </citation>
    <scope>NUCLEOTIDE SEQUENCE</scope>
    <source>
        <strain evidence="2">CHS0354</strain>
    </source>
</reference>
<dbReference type="EMBL" id="JAEAOA010000085">
    <property type="protein sequence ID" value="KAK3604829.1"/>
    <property type="molecule type" value="Genomic_DNA"/>
</dbReference>
<keyword evidence="1" id="KW-0812">Transmembrane</keyword>
<reference evidence="2" key="3">
    <citation type="submission" date="2023-05" db="EMBL/GenBank/DDBJ databases">
        <authorList>
            <person name="Smith C.H."/>
        </authorList>
    </citation>
    <scope>NUCLEOTIDE SEQUENCE</scope>
    <source>
        <strain evidence="2">CHS0354</strain>
        <tissue evidence="2">Mantle</tissue>
    </source>
</reference>
<evidence type="ECO:0000256" key="1">
    <source>
        <dbReference type="SAM" id="Phobius"/>
    </source>
</evidence>
<protein>
    <submittedName>
        <fullName evidence="2">Uncharacterized protein</fullName>
    </submittedName>
</protein>
<gene>
    <name evidence="2" type="ORF">CHS0354_000491</name>
</gene>
<feature type="transmembrane region" description="Helical" evidence="1">
    <location>
        <begin position="76"/>
        <end position="93"/>
    </location>
</feature>
<sequence length="601" mass="69521">MCIGLPMTIIVLAYLLLWLRSLINPIYSFAGTLDSWERFFHFILRKGYANVDNAGGTIDDKIDYLEWLFSDLLPEQFGIIGLGVTVCSMIWLIKGRERRLLLSLLLMFMGTSVLLIGLIGFEYNESSRAVFRVYPLTAWLSLALGCLALATFKKSKKWQVVLASLLFFSTIWNTFSKNLHTDFADRYAKATLRTFKPNATVLTTSDYELPLIYKVEYEGIRPDISLYNDKSLVFQNRLTHGIAPKKEKEEAYRSLIKESQAPVYFFGNKNLNPYGGIDNGFVKEVDRNRVQGWYESAVDTFYAELIGDAFTLDDPWERMVQKQSLDILARQLFVTDLTKDEFLFFHQKLERTDYGKVALAIAWLKEGRFQKENIFTQKYYLAMLQALYENPPSNAYDASWVQFAYLQINALDTNQTLYQLENLYLGSIQAYSRIDNPCLLGYIKLLWVTKQYDKLLSFVKNYRVRLSSSPVLEWLREKERNANTLQGELQTEVKQLQQRVVPLIQSLSLDSAEKMLEKLDELQPGNFHTHYLQGLVAEHQKRLNEALAFYLGSLRINDSYPPPLYGAVMLLKKVGHAKDAEMLLDLYEHVVRNDMLLQQLK</sequence>
<feature type="transmembrane region" description="Helical" evidence="1">
    <location>
        <begin position="100"/>
        <end position="121"/>
    </location>
</feature>
<dbReference type="AlphaFoldDB" id="A0AAE0W8B9"/>
<dbReference type="Gene3D" id="1.25.40.10">
    <property type="entry name" value="Tetratricopeptide repeat domain"/>
    <property type="match status" value="1"/>
</dbReference>
<feature type="transmembrane region" description="Helical" evidence="1">
    <location>
        <begin position="158"/>
        <end position="175"/>
    </location>
</feature>
<accession>A0AAE0W8B9</accession>
<evidence type="ECO:0000313" key="3">
    <source>
        <dbReference type="Proteomes" id="UP001195483"/>
    </source>
</evidence>